<dbReference type="PANTHER" id="PTHR11431">
    <property type="entry name" value="FERRITIN"/>
    <property type="match status" value="1"/>
</dbReference>
<comment type="similarity">
    <text evidence="1 6">Belongs to the ferritin family.</text>
</comment>
<evidence type="ECO:0000256" key="1">
    <source>
        <dbReference type="ARBA" id="ARBA00007513"/>
    </source>
</evidence>
<keyword evidence="2 6" id="KW-0409">Iron storage</keyword>
<evidence type="ECO:0000259" key="7">
    <source>
        <dbReference type="PROSITE" id="PS50905"/>
    </source>
</evidence>
<keyword evidence="6" id="KW-0560">Oxidoreductase</keyword>
<feature type="domain" description="Ferritin-like diiron" evidence="7">
    <location>
        <begin position="1"/>
        <end position="136"/>
    </location>
</feature>
<dbReference type="PROSITE" id="PS50905">
    <property type="entry name" value="FERRITIN_LIKE"/>
    <property type="match status" value="1"/>
</dbReference>
<dbReference type="InterPro" id="IPR012347">
    <property type="entry name" value="Ferritin-like"/>
</dbReference>
<dbReference type="GO" id="GO:0008199">
    <property type="term" value="F:ferric iron binding"/>
    <property type="evidence" value="ECO:0007669"/>
    <property type="project" value="InterPro"/>
</dbReference>
<sequence>MAATQPRQNYHVDCEARITSRSNMEFYASLRLRPPWPATSTVDDVALPGSTSFFKKCSHEETEATPRSVEWRTRTSAEAALELEKTVNQSLLELHKLATEKDDGQLCDFLEGNYLNEQVEAIKELSDYVTNLKRVGPGLGEYMFDKETLSD</sequence>
<comment type="catalytic activity">
    <reaction evidence="6">
        <text>4 Fe(2+) + O2 + 4 H(+) = 4 Fe(3+) + 2 H2O</text>
        <dbReference type="Rhea" id="RHEA:11148"/>
        <dbReference type="ChEBI" id="CHEBI:15377"/>
        <dbReference type="ChEBI" id="CHEBI:15378"/>
        <dbReference type="ChEBI" id="CHEBI:15379"/>
        <dbReference type="ChEBI" id="CHEBI:29033"/>
        <dbReference type="ChEBI" id="CHEBI:29034"/>
        <dbReference type="EC" id="1.16.3.1"/>
    </reaction>
</comment>
<feature type="binding site" evidence="5">
    <location>
        <position position="61"/>
    </location>
    <ligand>
        <name>Fe cation</name>
        <dbReference type="ChEBI" id="CHEBI:24875"/>
        <label>1</label>
    </ligand>
</feature>
<dbReference type="InterPro" id="IPR008331">
    <property type="entry name" value="Ferritin_DPS_dom"/>
</dbReference>
<dbReference type="GO" id="GO:0005737">
    <property type="term" value="C:cytoplasm"/>
    <property type="evidence" value="ECO:0007669"/>
    <property type="project" value="TreeGrafter"/>
</dbReference>
<dbReference type="GO" id="GO:0006826">
    <property type="term" value="P:iron ion transport"/>
    <property type="evidence" value="ECO:0007669"/>
    <property type="project" value="InterPro"/>
</dbReference>
<dbReference type="PANTHER" id="PTHR11431:SF75">
    <property type="entry name" value="FERRITIN"/>
    <property type="match status" value="1"/>
</dbReference>
<feature type="binding site" evidence="5">
    <location>
        <position position="84"/>
    </location>
    <ligand>
        <name>Fe cation</name>
        <dbReference type="ChEBI" id="CHEBI:24875"/>
        <label>1</label>
    </ligand>
</feature>
<evidence type="ECO:0000256" key="4">
    <source>
        <dbReference type="ARBA" id="ARBA00023004"/>
    </source>
</evidence>
<dbReference type="GO" id="GO:0006879">
    <property type="term" value="P:intracellular iron ion homeostasis"/>
    <property type="evidence" value="ECO:0007669"/>
    <property type="project" value="UniProtKB-KW"/>
</dbReference>
<dbReference type="GO" id="GO:0008198">
    <property type="term" value="F:ferrous iron binding"/>
    <property type="evidence" value="ECO:0007669"/>
    <property type="project" value="TreeGrafter"/>
</dbReference>
<dbReference type="EC" id="1.16.3.1" evidence="6"/>
<dbReference type="Gene3D" id="1.20.1260.10">
    <property type="match status" value="2"/>
</dbReference>
<protein>
    <recommendedName>
        <fullName evidence="6">Ferritin</fullName>
        <ecNumber evidence="6">1.16.3.1</ecNumber>
    </recommendedName>
</protein>
<dbReference type="SUPFAM" id="SSF47240">
    <property type="entry name" value="Ferritin-like"/>
    <property type="match status" value="1"/>
</dbReference>
<dbReference type="InterPro" id="IPR009078">
    <property type="entry name" value="Ferritin-like_SF"/>
</dbReference>
<dbReference type="AlphaFoldDB" id="A0A0K8RAY9"/>
<keyword evidence="3 5" id="KW-0479">Metal-binding</keyword>
<comment type="function">
    <text evidence="6">Stores iron in a soluble, non-toxic, readily available form. Important for iron homeostasis. Iron is taken up in the ferrous form and deposited as ferric hydroxides after oxidation.</text>
</comment>
<dbReference type="InterPro" id="IPR014034">
    <property type="entry name" value="Ferritin_CS"/>
</dbReference>
<keyword evidence="4 5" id="KW-0408">Iron</keyword>
<proteinExistence type="evidence at transcript level"/>
<name>A0A0K8RAY9_IXORI</name>
<evidence type="ECO:0000256" key="2">
    <source>
        <dbReference type="ARBA" id="ARBA00022434"/>
    </source>
</evidence>
<feature type="binding site" evidence="5">
    <location>
        <position position="118"/>
    </location>
    <ligand>
        <name>Fe cation</name>
        <dbReference type="ChEBI" id="CHEBI:24875"/>
        <label>1</label>
    </ligand>
</feature>
<organism evidence="8">
    <name type="scientific">Ixodes ricinus</name>
    <name type="common">Common tick</name>
    <name type="synonym">Acarus ricinus</name>
    <dbReference type="NCBI Taxonomy" id="34613"/>
    <lineage>
        <taxon>Eukaryota</taxon>
        <taxon>Metazoa</taxon>
        <taxon>Ecdysozoa</taxon>
        <taxon>Arthropoda</taxon>
        <taxon>Chelicerata</taxon>
        <taxon>Arachnida</taxon>
        <taxon>Acari</taxon>
        <taxon>Parasitiformes</taxon>
        <taxon>Ixodida</taxon>
        <taxon>Ixodoidea</taxon>
        <taxon>Ixodidae</taxon>
        <taxon>Ixodinae</taxon>
        <taxon>Ixodes</taxon>
    </lineage>
</organism>
<evidence type="ECO:0000256" key="3">
    <source>
        <dbReference type="ARBA" id="ARBA00022723"/>
    </source>
</evidence>
<dbReference type="EMBL" id="GADI01005780">
    <property type="protein sequence ID" value="JAA68028.1"/>
    <property type="molecule type" value="mRNA"/>
</dbReference>
<dbReference type="InterPro" id="IPR009040">
    <property type="entry name" value="Ferritin-like_diiron"/>
</dbReference>
<evidence type="ECO:0000256" key="6">
    <source>
        <dbReference type="RuleBase" id="RU361145"/>
    </source>
</evidence>
<dbReference type="CDD" id="cd01056">
    <property type="entry name" value="Euk_Ferritin"/>
    <property type="match status" value="1"/>
</dbReference>
<dbReference type="Pfam" id="PF00210">
    <property type="entry name" value="Ferritin"/>
    <property type="match status" value="1"/>
</dbReference>
<dbReference type="PROSITE" id="PS00204">
    <property type="entry name" value="FERRITIN_2"/>
    <property type="match status" value="1"/>
</dbReference>
<accession>A0A0K8RAY9</accession>
<reference evidence="8" key="1">
    <citation type="submission" date="2012-12" db="EMBL/GenBank/DDBJ databases">
        <title>Identification and characterization of a phenylalanine ammonia-lyase gene family in Isatis indigotica Fort.</title>
        <authorList>
            <person name="Liu Q."/>
            <person name="Chen J."/>
            <person name="Zhou X."/>
            <person name="Di P."/>
            <person name="Xiao Y."/>
            <person name="Xuan H."/>
            <person name="Zhang L."/>
            <person name="Chen W."/>
        </authorList>
    </citation>
    <scope>NUCLEOTIDE SEQUENCE</scope>
    <source>
        <tissue evidence="8">Salivary gland</tissue>
    </source>
</reference>
<evidence type="ECO:0000256" key="5">
    <source>
        <dbReference type="PIRSR" id="PIRSR601519-1"/>
    </source>
</evidence>
<dbReference type="GO" id="GO:0004322">
    <property type="term" value="F:ferroxidase activity"/>
    <property type="evidence" value="ECO:0007669"/>
    <property type="project" value="UniProtKB-EC"/>
</dbReference>
<dbReference type="InterPro" id="IPR001519">
    <property type="entry name" value="Ferritin"/>
</dbReference>
<evidence type="ECO:0000313" key="8">
    <source>
        <dbReference type="EMBL" id="JAA68028.1"/>
    </source>
</evidence>